<evidence type="ECO:0000313" key="5">
    <source>
        <dbReference type="EMBL" id="KAF4694573.1"/>
    </source>
</evidence>
<sequence length="1417" mass="159021">MLVQPVLYNELRPSDFEGAERSLSLADRLTFRQLVEQAGLNATPVVHAVSEDHSDGHSYISDYLRDAVTTDSSGADTKRITATAQLPIPDGMQYGGEDDIRPVSAWIRSFSQVVRIYRLDAETCWSFLIRAVDAGVLSDIFDYLEQSMALGLGTITRLTMTERFMSEKYRSTDDPVRWRERFDTIKQGSTERITSYHKRVKKMVSAGKCIDVNLSESEILRRFIDGLRADYKKVVNQTFWEDRNYGIRQDPSEKTNDRVKVIENQNGSETLLSISTAGAGQEVAQSRETRQCYFCHRFGHLKRNCPARYQWLARKGLLSKDPNGQAVTAATAIIQSDTPTSVVGPTSGTPSSSTSGPSTSSSTVVGTPSFEKVAMLRDADDGIIRLSGGVRNDPVIDIVVRQLPKGDVPRTPGARVRVLIDSGARGFVYMSRRVSFGNGHSVEADGQCEISLFSAAGDLLTSSSWKCPALVDALLEFYRSCDDDTDTEVNVLSEADTIAIYRRLKIACSEGKMREVGPDQINHVNEMPDVAIRKRFRVTVDCRRLNSMKLAVVPGGGEPGQCQYWWANDRDLSDSVPSPFTTQSQQNALSILLSWPLCYRKVYFKVDLEDAFSSVLLPEGMLSYFTVRAYDSEGGLHYFQPLCLVQGWRFSPIIFTRCMDHYLREDDVLGGASCEQDAISGRRLVTTVGRRHHFIVSEEKSEVGVRVTFCGLICQGLEVSPVIKDKYGLSEPAVAQSMKEYNGLADDQSRRKWIRSWAGRFQWLRRWLPYGSHGTLYQLYKLTSSPSPTAVEHVTSLCRNYFSGLLSLYVIGGSSKTPILGSCLIVDTNKDAWSCMLLQIFSVPKDETGEIGPDGPKWLRELDSLTKEVCHGLGLVLPPDREAVMLPLAIDGCALSPLEVKRSSTVKERRGMIRAVVRNLALITTPLAVVSDNKNSSAWWNEVELDYADSEEEYRGLLLYQRTVWVTIWSCREGCVSFIDALARGITTDTSVEDRGVHIGRDPLQELIAHVTDLDLDLEKLKADQKVCPACESFKNQPGFLDVDGVLYREQRFDEYGRLQRQLRVDSDGRIEVPFSTRLPDSKILKPWYRILLAGLPILRSSTLLMLVVSFGVYLCSLCGMVFLTRSKVMESLARRRSKNGPNLPVYAGSLARRIMDRREGFMNEDIVVCWSAYDGGWLTYLRSTGVMSCFLENVKWMVNHTELGESQLTPMMIMWGRLCELPCMRSAVKSGDGPTDDSVTISDPELYDLVLTAGRISREHEILTAKFVEHWLDQRERNHPVLRYDSGLRSGMWVMVYTQRSYKLSPCWRGPYRISAIKSRHVLLTTERGTEFHHVGNCKRFRFVEGQTSDNGSQDNSGVGSQDCDVTDDGQAQAQGQAQPSQGRPKRQAAMLSETTTSNMLRDERRAVVTKRRRVA</sequence>
<comment type="caution">
    <text evidence="5">The sequence shown here is derived from an EMBL/GenBank/DDBJ whole genome shotgun (WGS) entry which is preliminary data.</text>
</comment>
<feature type="region of interest" description="Disordered" evidence="2">
    <location>
        <begin position="1347"/>
        <end position="1417"/>
    </location>
</feature>
<keyword evidence="3" id="KW-0472">Membrane</keyword>
<dbReference type="SUPFAM" id="SSF56672">
    <property type="entry name" value="DNA/RNA polymerases"/>
    <property type="match status" value="1"/>
</dbReference>
<keyword evidence="1" id="KW-0863">Zinc-finger</keyword>
<dbReference type="Proteomes" id="UP000541610">
    <property type="component" value="Unassembled WGS sequence"/>
</dbReference>
<organism evidence="5 6">
    <name type="scientific">Perkinsus olseni</name>
    <name type="common">Perkinsus atlanticus</name>
    <dbReference type="NCBI Taxonomy" id="32597"/>
    <lineage>
        <taxon>Eukaryota</taxon>
        <taxon>Sar</taxon>
        <taxon>Alveolata</taxon>
        <taxon>Perkinsozoa</taxon>
        <taxon>Perkinsea</taxon>
        <taxon>Perkinsida</taxon>
        <taxon>Perkinsidae</taxon>
        <taxon>Perkinsus</taxon>
    </lineage>
</organism>
<gene>
    <name evidence="5" type="ORF">FOZ60_007808</name>
</gene>
<dbReference type="PROSITE" id="PS50158">
    <property type="entry name" value="ZF_CCHC"/>
    <property type="match status" value="1"/>
</dbReference>
<protein>
    <recommendedName>
        <fullName evidence="4">CCHC-type domain-containing protein</fullName>
    </recommendedName>
</protein>
<feature type="compositionally biased region" description="Polar residues" evidence="2">
    <location>
        <begin position="1347"/>
        <end position="1361"/>
    </location>
</feature>
<proteinExistence type="predicted"/>
<dbReference type="SMART" id="SM00343">
    <property type="entry name" value="ZnF_C2HC"/>
    <property type="match status" value="1"/>
</dbReference>
<keyword evidence="1" id="KW-0862">Zinc</keyword>
<dbReference type="InterPro" id="IPR043502">
    <property type="entry name" value="DNA/RNA_pol_sf"/>
</dbReference>
<name>A0A7J6PED9_PEROL</name>
<evidence type="ECO:0000259" key="4">
    <source>
        <dbReference type="PROSITE" id="PS50158"/>
    </source>
</evidence>
<accession>A0A7J6PED9</accession>
<feature type="compositionally biased region" description="Low complexity" evidence="2">
    <location>
        <begin position="1371"/>
        <end position="1384"/>
    </location>
</feature>
<evidence type="ECO:0000256" key="2">
    <source>
        <dbReference type="SAM" id="MobiDB-lite"/>
    </source>
</evidence>
<evidence type="ECO:0000256" key="3">
    <source>
        <dbReference type="SAM" id="Phobius"/>
    </source>
</evidence>
<keyword evidence="3" id="KW-1133">Transmembrane helix</keyword>
<evidence type="ECO:0000313" key="6">
    <source>
        <dbReference type="Proteomes" id="UP000541610"/>
    </source>
</evidence>
<dbReference type="Gene3D" id="4.10.60.10">
    <property type="entry name" value="Zinc finger, CCHC-type"/>
    <property type="match status" value="1"/>
</dbReference>
<dbReference type="GO" id="GO:0003676">
    <property type="term" value="F:nucleic acid binding"/>
    <property type="evidence" value="ECO:0007669"/>
    <property type="project" value="InterPro"/>
</dbReference>
<keyword evidence="3" id="KW-0812">Transmembrane</keyword>
<reference evidence="5 6" key="1">
    <citation type="submission" date="2020-04" db="EMBL/GenBank/DDBJ databases">
        <title>Perkinsus olseni comparative genomics.</title>
        <authorList>
            <person name="Bogema D.R."/>
        </authorList>
    </citation>
    <scope>NUCLEOTIDE SEQUENCE [LARGE SCALE GENOMIC DNA]</scope>
    <source>
        <strain evidence="5">00978-12</strain>
    </source>
</reference>
<dbReference type="GO" id="GO:0008270">
    <property type="term" value="F:zinc ion binding"/>
    <property type="evidence" value="ECO:0007669"/>
    <property type="project" value="UniProtKB-KW"/>
</dbReference>
<feature type="region of interest" description="Disordered" evidence="2">
    <location>
        <begin position="338"/>
        <end position="365"/>
    </location>
</feature>
<dbReference type="InterPro" id="IPR001878">
    <property type="entry name" value="Znf_CCHC"/>
</dbReference>
<dbReference type="OrthoDB" id="10364660at2759"/>
<dbReference type="InterPro" id="IPR036875">
    <property type="entry name" value="Znf_CCHC_sf"/>
</dbReference>
<dbReference type="SUPFAM" id="SSF57756">
    <property type="entry name" value="Retrovirus zinc finger-like domains"/>
    <property type="match status" value="1"/>
</dbReference>
<evidence type="ECO:0000256" key="1">
    <source>
        <dbReference type="PROSITE-ProRule" id="PRU00047"/>
    </source>
</evidence>
<dbReference type="EMBL" id="JABANP010000031">
    <property type="protein sequence ID" value="KAF4694573.1"/>
    <property type="molecule type" value="Genomic_DNA"/>
</dbReference>
<feature type="domain" description="CCHC-type" evidence="4">
    <location>
        <begin position="292"/>
        <end position="306"/>
    </location>
</feature>
<feature type="transmembrane region" description="Helical" evidence="3">
    <location>
        <begin position="1104"/>
        <end position="1125"/>
    </location>
</feature>
<keyword evidence="1" id="KW-0479">Metal-binding</keyword>